<evidence type="ECO:0000256" key="1">
    <source>
        <dbReference type="ARBA" id="ARBA00022617"/>
    </source>
</evidence>
<accession>A0ABR2H6P3</accession>
<protein>
    <recommendedName>
        <fullName evidence="4">Cytochrome b5 heme-binding domain-containing protein</fullName>
    </recommendedName>
</protein>
<evidence type="ECO:0000313" key="6">
    <source>
        <dbReference type="Proteomes" id="UP001470230"/>
    </source>
</evidence>
<feature type="domain" description="Cytochrome b5 heme-binding" evidence="4">
    <location>
        <begin position="18"/>
        <end position="93"/>
    </location>
</feature>
<dbReference type="Gene3D" id="3.10.120.10">
    <property type="entry name" value="Cytochrome b5-like heme/steroid binding domain"/>
    <property type="match status" value="1"/>
</dbReference>
<keyword evidence="3" id="KW-0408">Iron</keyword>
<evidence type="ECO:0000313" key="5">
    <source>
        <dbReference type="EMBL" id="KAK8841407.1"/>
    </source>
</evidence>
<sequence length="94" mass="10461">MSGRQINWSQTAEQLPWIGEITKEEVAKHNKPDDCWVILKGDVYNITPYLPIHPTGPDCILAGAGGDITEAFMKKHKYISPNLISKCKIGTLPK</sequence>
<evidence type="ECO:0000259" key="4">
    <source>
        <dbReference type="PROSITE" id="PS50255"/>
    </source>
</evidence>
<dbReference type="PRINTS" id="PR00363">
    <property type="entry name" value="CYTOCHROMEB5"/>
</dbReference>
<dbReference type="PROSITE" id="PS50255">
    <property type="entry name" value="CYTOCHROME_B5_2"/>
    <property type="match status" value="1"/>
</dbReference>
<keyword evidence="2" id="KW-0479">Metal-binding</keyword>
<proteinExistence type="predicted"/>
<dbReference type="InterPro" id="IPR001199">
    <property type="entry name" value="Cyt_B5-like_heme/steroid-bd"/>
</dbReference>
<dbReference type="Pfam" id="PF00173">
    <property type="entry name" value="Cyt-b5"/>
    <property type="match status" value="1"/>
</dbReference>
<organism evidence="5 6">
    <name type="scientific">Tritrichomonas musculus</name>
    <dbReference type="NCBI Taxonomy" id="1915356"/>
    <lineage>
        <taxon>Eukaryota</taxon>
        <taxon>Metamonada</taxon>
        <taxon>Parabasalia</taxon>
        <taxon>Tritrichomonadida</taxon>
        <taxon>Tritrichomonadidae</taxon>
        <taxon>Tritrichomonas</taxon>
    </lineage>
</organism>
<keyword evidence="6" id="KW-1185">Reference proteome</keyword>
<dbReference type="PANTHER" id="PTHR46237:SF1">
    <property type="entry name" value="CYTOCHROME B5 REDUCTASE 4"/>
    <property type="match status" value="1"/>
</dbReference>
<comment type="caution">
    <text evidence="5">The sequence shown here is derived from an EMBL/GenBank/DDBJ whole genome shotgun (WGS) entry which is preliminary data.</text>
</comment>
<reference evidence="5 6" key="1">
    <citation type="submission" date="2024-04" db="EMBL/GenBank/DDBJ databases">
        <title>Tritrichomonas musculus Genome.</title>
        <authorList>
            <person name="Alves-Ferreira E."/>
            <person name="Grigg M."/>
            <person name="Lorenzi H."/>
            <person name="Galac M."/>
        </authorList>
    </citation>
    <scope>NUCLEOTIDE SEQUENCE [LARGE SCALE GENOMIC DNA]</scope>
    <source>
        <strain evidence="5 6">EAF2021</strain>
    </source>
</reference>
<gene>
    <name evidence="5" type="ORF">M9Y10_027024</name>
</gene>
<dbReference type="SUPFAM" id="SSF55856">
    <property type="entry name" value="Cytochrome b5-like heme/steroid binding domain"/>
    <property type="match status" value="1"/>
</dbReference>
<dbReference type="EMBL" id="JAPFFF010000041">
    <property type="protein sequence ID" value="KAK8841407.1"/>
    <property type="molecule type" value="Genomic_DNA"/>
</dbReference>
<name>A0ABR2H6P3_9EUKA</name>
<dbReference type="Proteomes" id="UP001470230">
    <property type="component" value="Unassembled WGS sequence"/>
</dbReference>
<keyword evidence="1" id="KW-0349">Heme</keyword>
<dbReference type="SMART" id="SM01117">
    <property type="entry name" value="Cyt-b5"/>
    <property type="match status" value="1"/>
</dbReference>
<dbReference type="InterPro" id="IPR051872">
    <property type="entry name" value="Cytochrome_b5/Flavoprotein_Rdt"/>
</dbReference>
<evidence type="ECO:0000256" key="3">
    <source>
        <dbReference type="ARBA" id="ARBA00023004"/>
    </source>
</evidence>
<dbReference type="PANTHER" id="PTHR46237">
    <property type="entry name" value="CYTOCHROME B5 REDUCTASE 4 FAMILY MEMBER"/>
    <property type="match status" value="1"/>
</dbReference>
<evidence type="ECO:0000256" key="2">
    <source>
        <dbReference type="ARBA" id="ARBA00022723"/>
    </source>
</evidence>
<dbReference type="InterPro" id="IPR036400">
    <property type="entry name" value="Cyt_B5-like_heme/steroid_sf"/>
</dbReference>